<organism evidence="1">
    <name type="scientific">Oikopleura dioica</name>
    <name type="common">Tunicate</name>
    <dbReference type="NCBI Taxonomy" id="34765"/>
    <lineage>
        <taxon>Eukaryota</taxon>
        <taxon>Metazoa</taxon>
        <taxon>Chordata</taxon>
        <taxon>Tunicata</taxon>
        <taxon>Appendicularia</taxon>
        <taxon>Copelata</taxon>
        <taxon>Oikopleuridae</taxon>
        <taxon>Oikopleura</taxon>
    </lineage>
</organism>
<protein>
    <recommendedName>
        <fullName evidence="3">Sushi domain-containing protein</fullName>
    </recommendedName>
</protein>
<evidence type="ECO:0000313" key="2">
    <source>
        <dbReference type="Proteomes" id="UP000001307"/>
    </source>
</evidence>
<keyword evidence="2" id="KW-1185">Reference proteome</keyword>
<gene>
    <name evidence="1" type="ORF">GSOID_T00006949001</name>
</gene>
<name>E4XWD2_OIKDI</name>
<dbReference type="AlphaFoldDB" id="E4XWD2"/>
<sequence length="308" mass="34658">MKFLALFAALVSANRKVDVTKYVTKTNTWTCRACFNVRVEFRFDQVGIKAWNPNTARIEIHLSNEVGFIKTQGIIKKVDGDMKIYKFDFIDSFNPGDKRIDFNSEFRELFANFGQNLHTKVEHVYIYGVQTKPTKAPPVTDGPTTTTTTTTTTPSLSFCGMDITEAYPTSEAGSWACDSDKDEKRQVRCKFQCFDGFKPYAISTCLRRERGNEWSKIRRGKVDCTTCSQAKLEEEYSVKGGSFKCNLEYDGGAEILRRGGDGGRVRSCAPVCKNGNTAVQGKYIFRCRNNKGWRLSQGSLGSSKIIKC</sequence>
<dbReference type="InParanoid" id="E4XWD2"/>
<dbReference type="Proteomes" id="UP000001307">
    <property type="component" value="Unassembled WGS sequence"/>
</dbReference>
<evidence type="ECO:0008006" key="3">
    <source>
        <dbReference type="Google" id="ProtNLM"/>
    </source>
</evidence>
<dbReference type="OrthoDB" id="10314249at2759"/>
<reference evidence="1" key="1">
    <citation type="journal article" date="2010" name="Science">
        <title>Plasticity of animal genome architecture unmasked by rapid evolution of a pelagic tunicate.</title>
        <authorList>
            <person name="Denoeud F."/>
            <person name="Henriet S."/>
            <person name="Mungpakdee S."/>
            <person name="Aury J.M."/>
            <person name="Da Silva C."/>
            <person name="Brinkmann H."/>
            <person name="Mikhaleva J."/>
            <person name="Olsen L.C."/>
            <person name="Jubin C."/>
            <person name="Canestro C."/>
            <person name="Bouquet J.M."/>
            <person name="Danks G."/>
            <person name="Poulain J."/>
            <person name="Campsteijn C."/>
            <person name="Adamski M."/>
            <person name="Cross I."/>
            <person name="Yadetie F."/>
            <person name="Muffato M."/>
            <person name="Louis A."/>
            <person name="Butcher S."/>
            <person name="Tsagkogeorga G."/>
            <person name="Konrad A."/>
            <person name="Singh S."/>
            <person name="Jensen M.F."/>
            <person name="Cong E.H."/>
            <person name="Eikeseth-Otteraa H."/>
            <person name="Noel B."/>
            <person name="Anthouard V."/>
            <person name="Porcel B.M."/>
            <person name="Kachouri-Lafond R."/>
            <person name="Nishino A."/>
            <person name="Ugolini M."/>
            <person name="Chourrout P."/>
            <person name="Nishida H."/>
            <person name="Aasland R."/>
            <person name="Huzurbazar S."/>
            <person name="Westhof E."/>
            <person name="Delsuc F."/>
            <person name="Lehrach H."/>
            <person name="Reinhardt R."/>
            <person name="Weissenbach J."/>
            <person name="Roy S.W."/>
            <person name="Artiguenave F."/>
            <person name="Postlethwait J.H."/>
            <person name="Manak J.R."/>
            <person name="Thompson E.M."/>
            <person name="Jaillon O."/>
            <person name="Du Pasquier L."/>
            <person name="Boudinot P."/>
            <person name="Liberles D.A."/>
            <person name="Volff J.N."/>
            <person name="Philippe H."/>
            <person name="Lenhard B."/>
            <person name="Roest Crollius H."/>
            <person name="Wincker P."/>
            <person name="Chourrout D."/>
        </authorList>
    </citation>
    <scope>NUCLEOTIDE SEQUENCE [LARGE SCALE GENOMIC DNA]</scope>
</reference>
<proteinExistence type="predicted"/>
<dbReference type="EMBL" id="FN653240">
    <property type="protein sequence ID" value="CBY13987.1"/>
    <property type="molecule type" value="Genomic_DNA"/>
</dbReference>
<evidence type="ECO:0000313" key="1">
    <source>
        <dbReference type="EMBL" id="CBY13987.1"/>
    </source>
</evidence>
<accession>E4XWD2</accession>